<evidence type="ECO:0000256" key="5">
    <source>
        <dbReference type="ARBA" id="ARBA00023237"/>
    </source>
</evidence>
<proteinExistence type="inferred from homology"/>
<keyword evidence="7" id="KW-1185">Reference proteome</keyword>
<dbReference type="AlphaFoldDB" id="A0A0G9MMJ0"/>
<evidence type="ECO:0000256" key="1">
    <source>
        <dbReference type="ARBA" id="ARBA00004442"/>
    </source>
</evidence>
<comment type="subcellular location">
    <subcellularLocation>
        <location evidence="1">Cell outer membrane</location>
    </subcellularLocation>
</comment>
<dbReference type="OrthoDB" id="5462484at2"/>
<protein>
    <submittedName>
        <fullName evidence="6">Structural protein MipA</fullName>
    </submittedName>
</protein>
<accession>A0A0G9MMJ0</accession>
<evidence type="ECO:0000256" key="2">
    <source>
        <dbReference type="ARBA" id="ARBA00005722"/>
    </source>
</evidence>
<evidence type="ECO:0000313" key="6">
    <source>
        <dbReference type="EMBL" id="KLE31912.1"/>
    </source>
</evidence>
<dbReference type="GO" id="GO:0009279">
    <property type="term" value="C:cell outer membrane"/>
    <property type="evidence" value="ECO:0007669"/>
    <property type="project" value="UniProtKB-SubCell"/>
</dbReference>
<sequence>MTIRSTAAIMLAATALIAAPAYAQEDIEPAVPNIDLDDAVFSGDFVTVGVGGAYTPSYQGSDDYVLSVLPVIIGSYGGIDVNPRAGGITVDFVPDNDSGLSFDAGIAARFRGDRASQIEDEVVEQFGELDTAIEVGPSVGVNIDGVLNPFDTVSFGTAVMWDVAGAHEGMVVNPVASYTTPLSRAVIGNLSLSAEWADEDYHDYYFRVDPINNVNVAPNSDALPGFEPDSGGFKSLSATMLVGIDLDGNALNGGWGIVVLGGYTRLVGDAADTPFTSIRGSADQWLGALGITYTFGL</sequence>
<gene>
    <name evidence="6" type="ORF">AAW01_10705</name>
</gene>
<dbReference type="STRING" id="502682.BMF35_a1139"/>
<dbReference type="PATRIC" id="fig|502682.8.peg.2177"/>
<evidence type="ECO:0000256" key="4">
    <source>
        <dbReference type="ARBA" id="ARBA00023136"/>
    </source>
</evidence>
<dbReference type="Pfam" id="PF06629">
    <property type="entry name" value="MipA"/>
    <property type="match status" value="1"/>
</dbReference>
<dbReference type="EMBL" id="LBHC01000002">
    <property type="protein sequence ID" value="KLE31912.1"/>
    <property type="molecule type" value="Genomic_DNA"/>
</dbReference>
<comment type="similarity">
    <text evidence="2">Belongs to the MipA/OmpV family.</text>
</comment>
<evidence type="ECO:0000313" key="7">
    <source>
        <dbReference type="Proteomes" id="UP000053070"/>
    </source>
</evidence>
<comment type="caution">
    <text evidence="6">The sequence shown here is derived from an EMBL/GenBank/DDBJ whole genome shotgun (WGS) entry which is preliminary data.</text>
</comment>
<keyword evidence="3" id="KW-0732">Signal</keyword>
<evidence type="ECO:0000256" key="3">
    <source>
        <dbReference type="ARBA" id="ARBA00022729"/>
    </source>
</evidence>
<name>A0A0G9MMJ0_9SPHN</name>
<dbReference type="InterPro" id="IPR010583">
    <property type="entry name" value="MipA"/>
</dbReference>
<keyword evidence="5" id="KW-0998">Cell outer membrane</keyword>
<dbReference type="PANTHER" id="PTHR38776:SF1">
    <property type="entry name" value="MLTA-INTERACTING PROTEIN-RELATED"/>
    <property type="match status" value="1"/>
</dbReference>
<keyword evidence="4" id="KW-0472">Membrane</keyword>
<reference evidence="6 7" key="1">
    <citation type="submission" date="2015-04" db="EMBL/GenBank/DDBJ databases">
        <title>The draft genome sequence of Erythrobacr gangjinensis K7-2.</title>
        <authorList>
            <person name="Zhuang L."/>
            <person name="Liu Y."/>
            <person name="Shao Z."/>
        </authorList>
    </citation>
    <scope>NUCLEOTIDE SEQUENCE [LARGE SCALE GENOMIC DNA]</scope>
    <source>
        <strain evidence="6 7">K7-2</strain>
    </source>
</reference>
<organism evidence="6 7">
    <name type="scientific">Aurantiacibacter gangjinensis</name>
    <dbReference type="NCBI Taxonomy" id="502682"/>
    <lineage>
        <taxon>Bacteria</taxon>
        <taxon>Pseudomonadati</taxon>
        <taxon>Pseudomonadota</taxon>
        <taxon>Alphaproteobacteria</taxon>
        <taxon>Sphingomonadales</taxon>
        <taxon>Erythrobacteraceae</taxon>
        <taxon>Aurantiacibacter</taxon>
    </lineage>
</organism>
<dbReference type="PANTHER" id="PTHR38776">
    <property type="entry name" value="MLTA-INTERACTING PROTEIN-RELATED"/>
    <property type="match status" value="1"/>
</dbReference>
<dbReference type="RefSeq" id="WP_047007263.1">
    <property type="nucleotide sequence ID" value="NZ_CP018097.1"/>
</dbReference>
<dbReference type="Proteomes" id="UP000053070">
    <property type="component" value="Unassembled WGS sequence"/>
</dbReference>
<dbReference type="KEGG" id="egn:BMF35_a1139"/>